<dbReference type="InterPro" id="IPR000952">
    <property type="entry name" value="AB_hydrolase_4_CS"/>
</dbReference>
<keyword evidence="2" id="KW-0719">Serine esterase</keyword>
<evidence type="ECO:0000259" key="5">
    <source>
        <dbReference type="Pfam" id="PF00561"/>
    </source>
</evidence>
<accession>A0A9X2A5D2</accession>
<protein>
    <submittedName>
        <fullName evidence="6">Alpha/beta fold hydrolase</fullName>
    </submittedName>
</protein>
<feature type="active site" description="Charge relay system" evidence="4">
    <location>
        <position position="268"/>
    </location>
</feature>
<feature type="active site" description="Charge relay system" evidence="4">
    <location>
        <position position="297"/>
    </location>
</feature>
<dbReference type="InterPro" id="IPR000073">
    <property type="entry name" value="AB_hydrolase_1"/>
</dbReference>
<comment type="similarity">
    <text evidence="1">Belongs to the AB hydrolase superfamily. AB hydrolase 4 family.</text>
</comment>
<name>A0A9X2A5D2_9FLAO</name>
<dbReference type="PIRSF" id="PIRSF005211">
    <property type="entry name" value="Ab_hydro_YheT"/>
    <property type="match status" value="1"/>
</dbReference>
<proteinExistence type="inferred from homology"/>
<dbReference type="PANTHER" id="PTHR10794">
    <property type="entry name" value="ABHYDROLASE DOMAIN-CONTAINING PROTEIN"/>
    <property type="match status" value="1"/>
</dbReference>
<comment type="caution">
    <text evidence="6">The sequence shown here is derived from an EMBL/GenBank/DDBJ whole genome shotgun (WGS) entry which is preliminary data.</text>
</comment>
<dbReference type="PROSITE" id="PS01133">
    <property type="entry name" value="UPF0017"/>
    <property type="match status" value="1"/>
</dbReference>
<evidence type="ECO:0000256" key="1">
    <source>
        <dbReference type="ARBA" id="ARBA00010884"/>
    </source>
</evidence>
<dbReference type="RefSeq" id="WP_240097116.1">
    <property type="nucleotide sequence ID" value="NZ_JAJSON010000015.1"/>
</dbReference>
<dbReference type="InterPro" id="IPR029058">
    <property type="entry name" value="AB_hydrolase_fold"/>
</dbReference>
<evidence type="ECO:0000256" key="3">
    <source>
        <dbReference type="ARBA" id="ARBA00022801"/>
    </source>
</evidence>
<dbReference type="InterPro" id="IPR050960">
    <property type="entry name" value="AB_hydrolase_4_sf"/>
</dbReference>
<dbReference type="GO" id="GO:0047372">
    <property type="term" value="F:monoacylglycerol lipase activity"/>
    <property type="evidence" value="ECO:0007669"/>
    <property type="project" value="TreeGrafter"/>
</dbReference>
<sequence>MPVITGNYIPPGIFKNADVSTIYSATLRKVEFPLYERERIELSDGDFMDLDWSFSKQKDTDKLVILLHGLAGNASRPYMKGMARAFNHRNWNAVAMNFRGCSEELNRYFRSYHAGASDDLAEVVTHVLSLKKYSRIALVGFSLGGNMMLKYLGENRSIPEEIVGATGVSVPCDLEGSLGAINRMRNFVYSKRFELNLKQHLYARARKFPDYISKKKVAACSSLRDIDDLYTSKAHGYKNASDYYKKASAIGFLAGINTPTLLINAKNDSFLSPNCYPYKFAEESEFLYLEVPPYGGHVGFVTSTSIYYHEKRAVDFMESRI</sequence>
<dbReference type="InterPro" id="IPR012020">
    <property type="entry name" value="ABHD4"/>
</dbReference>
<feature type="active site" description="Charge relay system" evidence="4">
    <location>
        <position position="142"/>
    </location>
</feature>
<reference evidence="6" key="1">
    <citation type="submission" date="2021-12" db="EMBL/GenBank/DDBJ databases">
        <title>Description of Gramella crocea sp. nov., a new bacterium isolated from activated sludge.</title>
        <authorList>
            <person name="Zhang X."/>
        </authorList>
    </citation>
    <scope>NUCLEOTIDE SEQUENCE</scope>
    <source>
        <strain evidence="6">YB25</strain>
    </source>
</reference>
<evidence type="ECO:0000313" key="6">
    <source>
        <dbReference type="EMBL" id="MCG9971130.1"/>
    </source>
</evidence>
<keyword evidence="7" id="KW-1185">Reference proteome</keyword>
<evidence type="ECO:0000256" key="2">
    <source>
        <dbReference type="ARBA" id="ARBA00022487"/>
    </source>
</evidence>
<dbReference type="SUPFAM" id="SSF53474">
    <property type="entry name" value="alpha/beta-Hydrolases"/>
    <property type="match status" value="1"/>
</dbReference>
<gene>
    <name evidence="6" type="ORF">LU635_05720</name>
</gene>
<dbReference type="Pfam" id="PF00561">
    <property type="entry name" value="Abhydrolase_1"/>
    <property type="match status" value="1"/>
</dbReference>
<evidence type="ECO:0000256" key="4">
    <source>
        <dbReference type="PIRSR" id="PIRSR005211-1"/>
    </source>
</evidence>
<dbReference type="PANTHER" id="PTHR10794:SF94">
    <property type="entry name" value="ESTERASE YHET-RELATED"/>
    <property type="match status" value="1"/>
</dbReference>
<keyword evidence="3 6" id="KW-0378">Hydrolase</keyword>
<feature type="domain" description="AB hydrolase-1" evidence="5">
    <location>
        <begin position="63"/>
        <end position="302"/>
    </location>
</feature>
<dbReference type="AlphaFoldDB" id="A0A9X2A5D2"/>
<dbReference type="Proteomes" id="UP001139344">
    <property type="component" value="Unassembled WGS sequence"/>
</dbReference>
<dbReference type="GO" id="GO:0034338">
    <property type="term" value="F:short-chain carboxylesterase activity"/>
    <property type="evidence" value="ECO:0007669"/>
    <property type="project" value="TreeGrafter"/>
</dbReference>
<evidence type="ECO:0000313" key="7">
    <source>
        <dbReference type="Proteomes" id="UP001139344"/>
    </source>
</evidence>
<organism evidence="6 7">
    <name type="scientific">Christiangramia crocea</name>
    <dbReference type="NCBI Taxonomy" id="2904124"/>
    <lineage>
        <taxon>Bacteria</taxon>
        <taxon>Pseudomonadati</taxon>
        <taxon>Bacteroidota</taxon>
        <taxon>Flavobacteriia</taxon>
        <taxon>Flavobacteriales</taxon>
        <taxon>Flavobacteriaceae</taxon>
        <taxon>Christiangramia</taxon>
    </lineage>
</organism>
<dbReference type="EMBL" id="JAJSON010000015">
    <property type="protein sequence ID" value="MCG9971130.1"/>
    <property type="molecule type" value="Genomic_DNA"/>
</dbReference>
<dbReference type="Gene3D" id="3.40.50.1820">
    <property type="entry name" value="alpha/beta hydrolase"/>
    <property type="match status" value="1"/>
</dbReference>